<dbReference type="InParanoid" id="A0A7X0JQ74"/>
<dbReference type="Pfam" id="PF04191">
    <property type="entry name" value="PEMT"/>
    <property type="match status" value="1"/>
</dbReference>
<dbReference type="Gene3D" id="1.20.120.1630">
    <property type="match status" value="1"/>
</dbReference>
<proteinExistence type="predicted"/>
<evidence type="ECO:0000256" key="5">
    <source>
        <dbReference type="SAM" id="Phobius"/>
    </source>
</evidence>
<gene>
    <name evidence="6" type="ORF">HNR48_000547</name>
</gene>
<dbReference type="GO" id="GO:0012505">
    <property type="term" value="C:endomembrane system"/>
    <property type="evidence" value="ECO:0007669"/>
    <property type="project" value="UniProtKB-SubCell"/>
</dbReference>
<feature type="transmembrane region" description="Helical" evidence="5">
    <location>
        <begin position="39"/>
        <end position="62"/>
    </location>
</feature>
<protein>
    <submittedName>
        <fullName evidence="6">Protein-S-isoprenylcysteine O-methyltransferase Ste14</fullName>
    </submittedName>
</protein>
<reference evidence="6 7" key="1">
    <citation type="submission" date="2020-08" db="EMBL/GenBank/DDBJ databases">
        <title>Genomic Encyclopedia of Type Strains, Phase IV (KMG-IV): sequencing the most valuable type-strain genomes for metagenomic binning, comparative biology and taxonomic classification.</title>
        <authorList>
            <person name="Goeker M."/>
        </authorList>
    </citation>
    <scope>NUCLEOTIDE SEQUENCE [LARGE SCALE GENOMIC DNA]</scope>
    <source>
        <strain evidence="6 7">DSM 22368</strain>
    </source>
</reference>
<feature type="transmembrane region" description="Helical" evidence="5">
    <location>
        <begin position="94"/>
        <end position="121"/>
    </location>
</feature>
<dbReference type="Proteomes" id="UP000528457">
    <property type="component" value="Unassembled WGS sequence"/>
</dbReference>
<accession>A0A7X0JQ74</accession>
<keyword evidence="3 5" id="KW-1133">Transmembrane helix</keyword>
<evidence type="ECO:0000256" key="1">
    <source>
        <dbReference type="ARBA" id="ARBA00004127"/>
    </source>
</evidence>
<dbReference type="GO" id="GO:0032259">
    <property type="term" value="P:methylation"/>
    <property type="evidence" value="ECO:0007669"/>
    <property type="project" value="UniProtKB-KW"/>
</dbReference>
<feature type="transmembrane region" description="Helical" evidence="5">
    <location>
        <begin position="7"/>
        <end position="27"/>
    </location>
</feature>
<dbReference type="InterPro" id="IPR007318">
    <property type="entry name" value="Phopholipid_MeTrfase"/>
</dbReference>
<keyword evidence="6" id="KW-0489">Methyltransferase</keyword>
<dbReference type="AlphaFoldDB" id="A0A7X0JQ74"/>
<comment type="subcellular location">
    <subcellularLocation>
        <location evidence="1">Endomembrane system</location>
        <topology evidence="1">Multi-pass membrane protein</topology>
    </subcellularLocation>
</comment>
<evidence type="ECO:0000313" key="7">
    <source>
        <dbReference type="Proteomes" id="UP000528457"/>
    </source>
</evidence>
<evidence type="ECO:0000256" key="2">
    <source>
        <dbReference type="ARBA" id="ARBA00022692"/>
    </source>
</evidence>
<keyword evidence="4 5" id="KW-0472">Membrane</keyword>
<evidence type="ECO:0000256" key="3">
    <source>
        <dbReference type="ARBA" id="ARBA00022989"/>
    </source>
</evidence>
<dbReference type="GO" id="GO:0008168">
    <property type="term" value="F:methyltransferase activity"/>
    <property type="evidence" value="ECO:0007669"/>
    <property type="project" value="UniProtKB-KW"/>
</dbReference>
<sequence>MRLELKIPPLLLMFVFTGLVFLFHQLLPMLSLSFAAQSALAALICFAAAGICAVAVLQCHFAGTTVDPRNPRASSELITSGVFRFSRNPMYLGFAMFIAGAIVLSGNLLSIAALPLFVWYLNNYQIGPEEKQLQRKFQEAYSEYQQTVRRWI</sequence>
<evidence type="ECO:0000313" key="6">
    <source>
        <dbReference type="EMBL" id="MBB6520269.1"/>
    </source>
</evidence>
<keyword evidence="7" id="KW-1185">Reference proteome</keyword>
<organism evidence="6 7">
    <name type="scientific">Pseudoteredinibacter isoporae</name>
    <dbReference type="NCBI Taxonomy" id="570281"/>
    <lineage>
        <taxon>Bacteria</taxon>
        <taxon>Pseudomonadati</taxon>
        <taxon>Pseudomonadota</taxon>
        <taxon>Gammaproteobacteria</taxon>
        <taxon>Cellvibrionales</taxon>
        <taxon>Cellvibrionaceae</taxon>
        <taxon>Pseudoteredinibacter</taxon>
    </lineage>
</organism>
<name>A0A7X0JQ74_9GAMM</name>
<keyword evidence="2 5" id="KW-0812">Transmembrane</keyword>
<dbReference type="PANTHER" id="PTHR12714:SF24">
    <property type="entry name" value="SLR1182 PROTEIN"/>
    <property type="match status" value="1"/>
</dbReference>
<dbReference type="RefSeq" id="WP_166851739.1">
    <property type="nucleotide sequence ID" value="NZ_JAAONY010000001.1"/>
</dbReference>
<dbReference type="EMBL" id="JACHHT010000001">
    <property type="protein sequence ID" value="MBB6520269.1"/>
    <property type="molecule type" value="Genomic_DNA"/>
</dbReference>
<evidence type="ECO:0000256" key="4">
    <source>
        <dbReference type="ARBA" id="ARBA00023136"/>
    </source>
</evidence>
<comment type="caution">
    <text evidence="6">The sequence shown here is derived from an EMBL/GenBank/DDBJ whole genome shotgun (WGS) entry which is preliminary data.</text>
</comment>
<dbReference type="PANTHER" id="PTHR12714">
    <property type="entry name" value="PROTEIN-S ISOPRENYLCYSTEINE O-METHYLTRANSFERASE"/>
    <property type="match status" value="1"/>
</dbReference>
<keyword evidence="6" id="KW-0808">Transferase</keyword>